<proteinExistence type="predicted"/>
<organism evidence="1 2">
    <name type="scientific">Brachionus plicatilis</name>
    <name type="common">Marine rotifer</name>
    <name type="synonym">Brachionus muelleri</name>
    <dbReference type="NCBI Taxonomy" id="10195"/>
    <lineage>
        <taxon>Eukaryota</taxon>
        <taxon>Metazoa</taxon>
        <taxon>Spiralia</taxon>
        <taxon>Gnathifera</taxon>
        <taxon>Rotifera</taxon>
        <taxon>Eurotatoria</taxon>
        <taxon>Monogononta</taxon>
        <taxon>Pseudotrocha</taxon>
        <taxon>Ploima</taxon>
        <taxon>Brachionidae</taxon>
        <taxon>Brachionus</taxon>
    </lineage>
</organism>
<gene>
    <name evidence="1" type="ORF">BpHYR1_022729</name>
</gene>
<reference evidence="1 2" key="1">
    <citation type="journal article" date="2018" name="Sci. Rep.">
        <title>Genomic signatures of local adaptation to the degree of environmental predictability in rotifers.</title>
        <authorList>
            <person name="Franch-Gras L."/>
            <person name="Hahn C."/>
            <person name="Garcia-Roger E.M."/>
            <person name="Carmona M.J."/>
            <person name="Serra M."/>
            <person name="Gomez A."/>
        </authorList>
    </citation>
    <scope>NUCLEOTIDE SEQUENCE [LARGE SCALE GENOMIC DNA]</scope>
    <source>
        <strain evidence="1">HYR1</strain>
    </source>
</reference>
<accession>A0A3M7R5A5</accession>
<evidence type="ECO:0000313" key="2">
    <source>
        <dbReference type="Proteomes" id="UP000276133"/>
    </source>
</evidence>
<keyword evidence="2" id="KW-1185">Reference proteome</keyword>
<name>A0A3M7R5A5_BRAPC</name>
<dbReference type="AlphaFoldDB" id="A0A3M7R5A5"/>
<dbReference type="EMBL" id="REGN01004219">
    <property type="protein sequence ID" value="RNA18554.1"/>
    <property type="molecule type" value="Genomic_DNA"/>
</dbReference>
<protein>
    <submittedName>
        <fullName evidence="1">Uncharacterized protein</fullName>
    </submittedName>
</protein>
<evidence type="ECO:0000313" key="1">
    <source>
        <dbReference type="EMBL" id="RNA18554.1"/>
    </source>
</evidence>
<comment type="caution">
    <text evidence="1">The sequence shown here is derived from an EMBL/GenBank/DDBJ whole genome shotgun (WGS) entry which is preliminary data.</text>
</comment>
<sequence length="208" mass="24138">MQKEEISQKKALFNNFKTYYMARGMIFNGVRVSSEHYSFRQRSFTCFKAAFGDLAIKFLNDTKLSEPPNARVDNSRVCSSPKSKCQKKKQRHRKIELSPLRSFESNETQHLVKDEEVFQSRDSDQVHVEINLANYSAAPSVEKSLSASFDDECPNEKHDENCAVRHSTGFIYDRLEGSERDAFLKRIFGKIRNQKKLLEYTVEDIYGN</sequence>
<dbReference type="Proteomes" id="UP000276133">
    <property type="component" value="Unassembled WGS sequence"/>
</dbReference>